<gene>
    <name evidence="1" type="ORF">CITCOLO1_LOCUS14889</name>
</gene>
<reference evidence="1 2" key="1">
    <citation type="submission" date="2024-03" db="EMBL/GenBank/DDBJ databases">
        <authorList>
            <person name="Gkanogiannis A."/>
            <person name="Becerra Lopez-Lavalle L."/>
        </authorList>
    </citation>
    <scope>NUCLEOTIDE SEQUENCE [LARGE SCALE GENOMIC DNA]</scope>
</reference>
<protein>
    <submittedName>
        <fullName evidence="1">Uncharacterized protein</fullName>
    </submittedName>
</protein>
<keyword evidence="2" id="KW-1185">Reference proteome</keyword>
<name>A0ABP0YVE6_9ROSI</name>
<dbReference type="EMBL" id="OZ021739">
    <property type="protein sequence ID" value="CAK9322730.1"/>
    <property type="molecule type" value="Genomic_DNA"/>
</dbReference>
<accession>A0ABP0YVE6</accession>
<proteinExistence type="predicted"/>
<dbReference type="Proteomes" id="UP001642487">
    <property type="component" value="Chromosome 5"/>
</dbReference>
<sequence length="103" mass="11886">MNLETSTKALRYHGMLRGFGRRDKRRLVREVIPQENPSIVILVGNCCKQLMKSSWRKKENGVAMFVHGIIMMWDISVAESLDVDEGIYSISSLAFSLERLRDR</sequence>
<organism evidence="1 2">
    <name type="scientific">Citrullus colocynthis</name>
    <name type="common">colocynth</name>
    <dbReference type="NCBI Taxonomy" id="252529"/>
    <lineage>
        <taxon>Eukaryota</taxon>
        <taxon>Viridiplantae</taxon>
        <taxon>Streptophyta</taxon>
        <taxon>Embryophyta</taxon>
        <taxon>Tracheophyta</taxon>
        <taxon>Spermatophyta</taxon>
        <taxon>Magnoliopsida</taxon>
        <taxon>eudicotyledons</taxon>
        <taxon>Gunneridae</taxon>
        <taxon>Pentapetalae</taxon>
        <taxon>rosids</taxon>
        <taxon>fabids</taxon>
        <taxon>Cucurbitales</taxon>
        <taxon>Cucurbitaceae</taxon>
        <taxon>Benincaseae</taxon>
        <taxon>Citrullus</taxon>
    </lineage>
</organism>
<evidence type="ECO:0000313" key="1">
    <source>
        <dbReference type="EMBL" id="CAK9322730.1"/>
    </source>
</evidence>
<evidence type="ECO:0000313" key="2">
    <source>
        <dbReference type="Proteomes" id="UP001642487"/>
    </source>
</evidence>